<evidence type="ECO:0000256" key="1">
    <source>
        <dbReference type="SAM" id="MobiDB-lite"/>
    </source>
</evidence>
<feature type="compositionally biased region" description="Basic residues" evidence="1">
    <location>
        <begin position="96"/>
        <end position="107"/>
    </location>
</feature>
<dbReference type="OrthoDB" id="1841441at2759"/>
<dbReference type="EMBL" id="JAKUCV010001958">
    <property type="protein sequence ID" value="KAJ4844419.1"/>
    <property type="molecule type" value="Genomic_DNA"/>
</dbReference>
<keyword evidence="3" id="KW-1185">Reference proteome</keyword>
<accession>A0A9Q0G8Z8</accession>
<sequence>MAAATSSSCTSFFNFRSNSVETRVRAAPSQGSPGCGKLDGMAMWFINGLASAFFASMERCSCIRIATQDDVGDEANEAPLILNDGNMMGHGGGSTSRRRAGKGKRRSSGAFDED</sequence>
<evidence type="ECO:0000313" key="3">
    <source>
        <dbReference type="Proteomes" id="UP001141552"/>
    </source>
</evidence>
<organism evidence="2 3">
    <name type="scientific">Turnera subulata</name>
    <dbReference type="NCBI Taxonomy" id="218843"/>
    <lineage>
        <taxon>Eukaryota</taxon>
        <taxon>Viridiplantae</taxon>
        <taxon>Streptophyta</taxon>
        <taxon>Embryophyta</taxon>
        <taxon>Tracheophyta</taxon>
        <taxon>Spermatophyta</taxon>
        <taxon>Magnoliopsida</taxon>
        <taxon>eudicotyledons</taxon>
        <taxon>Gunneridae</taxon>
        <taxon>Pentapetalae</taxon>
        <taxon>rosids</taxon>
        <taxon>fabids</taxon>
        <taxon>Malpighiales</taxon>
        <taxon>Passifloraceae</taxon>
        <taxon>Turnera</taxon>
    </lineage>
</organism>
<protein>
    <submittedName>
        <fullName evidence="2">Uncharacterized protein</fullName>
    </submittedName>
</protein>
<reference evidence="2" key="1">
    <citation type="submission" date="2022-02" db="EMBL/GenBank/DDBJ databases">
        <authorList>
            <person name="Henning P.M."/>
            <person name="McCubbin A.G."/>
            <person name="Shore J.S."/>
        </authorList>
    </citation>
    <scope>NUCLEOTIDE SEQUENCE</scope>
    <source>
        <strain evidence="2">F60SS</strain>
        <tissue evidence="2">Leaves</tissue>
    </source>
</reference>
<gene>
    <name evidence="2" type="ORF">Tsubulata_024948</name>
</gene>
<dbReference type="Proteomes" id="UP001141552">
    <property type="component" value="Unassembled WGS sequence"/>
</dbReference>
<evidence type="ECO:0000313" key="2">
    <source>
        <dbReference type="EMBL" id="KAJ4844419.1"/>
    </source>
</evidence>
<dbReference type="PANTHER" id="PTHR34061">
    <property type="entry name" value="PROTEIN, PUTATIVE-RELATED"/>
    <property type="match status" value="1"/>
</dbReference>
<name>A0A9Q0G8Z8_9ROSI</name>
<dbReference type="AlphaFoldDB" id="A0A9Q0G8Z8"/>
<dbReference type="PANTHER" id="PTHR34061:SF2">
    <property type="entry name" value="PROTEIN, PUTATIVE-RELATED"/>
    <property type="match status" value="1"/>
</dbReference>
<comment type="caution">
    <text evidence="2">The sequence shown here is derived from an EMBL/GenBank/DDBJ whole genome shotgun (WGS) entry which is preliminary data.</text>
</comment>
<feature type="region of interest" description="Disordered" evidence="1">
    <location>
        <begin position="81"/>
        <end position="114"/>
    </location>
</feature>
<reference evidence="2" key="2">
    <citation type="journal article" date="2023" name="Plants (Basel)">
        <title>Annotation of the Turnera subulata (Passifloraceae) Draft Genome Reveals the S-Locus Evolved after the Divergence of Turneroideae from Passifloroideae in a Stepwise Manner.</title>
        <authorList>
            <person name="Henning P.M."/>
            <person name="Roalson E.H."/>
            <person name="Mir W."/>
            <person name="McCubbin A.G."/>
            <person name="Shore J.S."/>
        </authorList>
    </citation>
    <scope>NUCLEOTIDE SEQUENCE</scope>
    <source>
        <strain evidence="2">F60SS</strain>
    </source>
</reference>
<proteinExistence type="predicted"/>